<gene>
    <name evidence="3" type="ORF">E5S67_00744</name>
</gene>
<evidence type="ECO:0000256" key="1">
    <source>
        <dbReference type="SAM" id="MobiDB-lite"/>
    </source>
</evidence>
<evidence type="ECO:0000313" key="4">
    <source>
        <dbReference type="Proteomes" id="UP000702425"/>
    </source>
</evidence>
<evidence type="ECO:0000313" key="3">
    <source>
        <dbReference type="EMBL" id="NQE33027.1"/>
    </source>
</evidence>
<comment type="caution">
    <text evidence="3">The sequence shown here is derived from an EMBL/GenBank/DDBJ whole genome shotgun (WGS) entry which is preliminary data.</text>
</comment>
<name>A0ABX2CRJ1_9CYAN</name>
<feature type="domain" description="General stress protein 17M-like" evidence="2">
    <location>
        <begin position="195"/>
        <end position="262"/>
    </location>
</feature>
<dbReference type="PANTHER" id="PTHR36109:SF2">
    <property type="entry name" value="MEMBRANE PROTEIN"/>
    <property type="match status" value="1"/>
</dbReference>
<feature type="region of interest" description="Disordered" evidence="1">
    <location>
        <begin position="383"/>
        <end position="402"/>
    </location>
</feature>
<dbReference type="Pfam" id="PF11181">
    <property type="entry name" value="YflT"/>
    <property type="match status" value="1"/>
</dbReference>
<reference evidence="3 4" key="1">
    <citation type="journal article" date="2020" name="Sci. Rep.">
        <title>A novel cyanobacterial geosmin producer, revising GeoA distribution and dispersion patterns in Bacteria.</title>
        <authorList>
            <person name="Churro C."/>
            <person name="Semedo-Aguiar A.P."/>
            <person name="Silva A.D."/>
            <person name="Pereira-Leal J.B."/>
            <person name="Leite R.B."/>
        </authorList>
    </citation>
    <scope>NUCLEOTIDE SEQUENCE [LARGE SCALE GENOMIC DNA]</scope>
    <source>
        <strain evidence="3 4">IPMA8</strain>
    </source>
</reference>
<evidence type="ECO:0000259" key="2">
    <source>
        <dbReference type="Pfam" id="PF11181"/>
    </source>
</evidence>
<proteinExistence type="predicted"/>
<protein>
    <recommendedName>
        <fullName evidence="2">General stress protein 17M-like domain-containing protein</fullName>
    </recommendedName>
</protein>
<dbReference type="PANTHER" id="PTHR36109">
    <property type="entry name" value="MEMBRANE PROTEIN-RELATED"/>
    <property type="match status" value="1"/>
</dbReference>
<dbReference type="Proteomes" id="UP000702425">
    <property type="component" value="Unassembled WGS sequence"/>
</dbReference>
<sequence length="402" mass="40094">MALGQHKRAVGAFSNYRDTELALMELQSSGFPMNKVSVVGNNLDGNEIAGASAGKGTDEKVGGGAKAGATAGAVTGGLIGLLGSIGALAIPGVGPVMAGGAIATLLADTVVGGAIGAAAGGLVGGLVGLGVPEGKAKVYSDRVSRGEYLVFVEGTDAELATAEGILSVRGIQDWGIYDVPADTGHRASGRHRRAVGVFSTRRETEQALAELRSAGFDMDRVSVIAKDSESKGDIAGIDVQESADNKADEGATKGALTGGTLGGLTGLLVGLGLVAIPGIGPIMLAGASATAIATTLAGTALGAAAGSLIGALVGLGIPEEEAKVYNDRVARGDYLVLLDGSEAEVAKAETILSRGGIQQWNTYDYPSVDSARADYGAAGTPGVDTTPNIYDPNQGVTRHPLI</sequence>
<dbReference type="EMBL" id="SRRZ01000009">
    <property type="protein sequence ID" value="NQE33027.1"/>
    <property type="molecule type" value="Genomic_DNA"/>
</dbReference>
<accession>A0ABX2CRJ1</accession>
<organism evidence="3 4">
    <name type="scientific">Microcoleus asticus IPMA8</name>
    <dbReference type="NCBI Taxonomy" id="2563858"/>
    <lineage>
        <taxon>Bacteria</taxon>
        <taxon>Bacillati</taxon>
        <taxon>Cyanobacteriota</taxon>
        <taxon>Cyanophyceae</taxon>
        <taxon>Oscillatoriophycideae</taxon>
        <taxon>Oscillatoriales</taxon>
        <taxon>Microcoleaceae</taxon>
        <taxon>Microcoleus</taxon>
        <taxon>Microcoleus asticus</taxon>
    </lineage>
</organism>
<dbReference type="RefSeq" id="WP_172185629.1">
    <property type="nucleotide sequence ID" value="NZ_CAWPPK010000307.1"/>
</dbReference>
<keyword evidence="4" id="KW-1185">Reference proteome</keyword>
<dbReference type="InterPro" id="IPR052948">
    <property type="entry name" value="Low_temp-induced_all0457"/>
</dbReference>
<dbReference type="InterPro" id="IPR025889">
    <property type="entry name" value="GSP17M-like_dom"/>
</dbReference>